<dbReference type="CDD" id="cd13571">
    <property type="entry name" value="PBP2_PnhD_1"/>
    <property type="match status" value="1"/>
</dbReference>
<dbReference type="Proteomes" id="UP000218615">
    <property type="component" value="Unassembled WGS sequence"/>
</dbReference>
<gene>
    <name evidence="2" type="ORF">MNV_790022</name>
</gene>
<accession>A0A284VTT5</accession>
<dbReference type="GO" id="GO:0055085">
    <property type="term" value="P:transmembrane transport"/>
    <property type="evidence" value="ECO:0007669"/>
    <property type="project" value="InterPro"/>
</dbReference>
<proteinExistence type="predicted"/>
<protein>
    <submittedName>
        <fullName evidence="2">Phosphate/phosphite/phosphonate ABC transporter, periplasmic binding protein</fullName>
    </submittedName>
</protein>
<dbReference type="PROSITE" id="PS51257">
    <property type="entry name" value="PROKAR_LIPOPROTEIN"/>
    <property type="match status" value="1"/>
</dbReference>
<dbReference type="AlphaFoldDB" id="A0A284VTT5"/>
<keyword evidence="1" id="KW-0732">Signal</keyword>
<dbReference type="GO" id="GO:0043190">
    <property type="term" value="C:ATP-binding cassette (ABC) transporter complex"/>
    <property type="evidence" value="ECO:0007669"/>
    <property type="project" value="InterPro"/>
</dbReference>
<dbReference type="PANTHER" id="PTHR35841:SF1">
    <property type="entry name" value="PHOSPHONATES-BINDING PERIPLASMIC PROTEIN"/>
    <property type="match status" value="1"/>
</dbReference>
<dbReference type="OrthoDB" id="146127at2157"/>
<evidence type="ECO:0000313" key="2">
    <source>
        <dbReference type="EMBL" id="SNQ62577.1"/>
    </source>
</evidence>
<keyword evidence="3" id="KW-1185">Reference proteome</keyword>
<dbReference type="SUPFAM" id="SSF53850">
    <property type="entry name" value="Periplasmic binding protein-like II"/>
    <property type="match status" value="1"/>
</dbReference>
<dbReference type="Gene3D" id="3.40.190.10">
    <property type="entry name" value="Periplasmic binding protein-like II"/>
    <property type="match status" value="2"/>
</dbReference>
<reference evidence="3" key="1">
    <citation type="submission" date="2017-06" db="EMBL/GenBank/DDBJ databases">
        <authorList>
            <person name="Cremers G."/>
        </authorList>
    </citation>
    <scope>NUCLEOTIDE SEQUENCE [LARGE SCALE GENOMIC DNA]</scope>
</reference>
<dbReference type="PANTHER" id="PTHR35841">
    <property type="entry name" value="PHOSPHONATES-BINDING PERIPLASMIC PROTEIN"/>
    <property type="match status" value="1"/>
</dbReference>
<dbReference type="EMBL" id="FZMP01000228">
    <property type="protein sequence ID" value="SNQ62577.1"/>
    <property type="molecule type" value="Genomic_DNA"/>
</dbReference>
<dbReference type="InterPro" id="IPR005770">
    <property type="entry name" value="PhnD"/>
</dbReference>
<name>A0A284VTT5_9EURY</name>
<dbReference type="NCBIfam" id="TIGR01098">
    <property type="entry name" value="3A0109s03R"/>
    <property type="match status" value="1"/>
</dbReference>
<organism evidence="2 3">
    <name type="scientific">Candidatus Methanoperedens nitratireducens</name>
    <dbReference type="NCBI Taxonomy" id="1392998"/>
    <lineage>
        <taxon>Archaea</taxon>
        <taxon>Methanobacteriati</taxon>
        <taxon>Methanobacteriota</taxon>
        <taxon>Stenosarchaea group</taxon>
        <taxon>Methanomicrobia</taxon>
        <taxon>Methanosarcinales</taxon>
        <taxon>ANME-2 cluster</taxon>
        <taxon>Candidatus Methanoperedentaceae</taxon>
        <taxon>Candidatus Methanoperedens</taxon>
    </lineage>
</organism>
<sequence length="303" mass="34890">MRNIYLIIFIIVIVTSGCIEKHEIVDLSLVQEPDIRENDPAVIVAIAPVVSQKESYVYYEDMIQYISRKLGGPVRIVQRRTYLEINDLIRNNEIDFAFVSSGPYIEGNSKFGMKLLVVPEVDGKTTYNSYIIVPRNSSYTNLLDLRGRRFAFSDPLSNSGKLYPAYRLFLINETPEFFFGRGEKGRYNYFYTYSHDNSVIAIAEKLADGAAVDSLTYDYMKNTKPEIVSKTRIIEVSPPFGNPPVVVPKDINPFLEKRLKDIFLNMDKDEEGRKILSRIMIDRFVNINDNAYDTIRGMREEIK</sequence>
<dbReference type="RefSeq" id="WP_096207120.1">
    <property type="nucleotide sequence ID" value="NZ_FZMP01000228.1"/>
</dbReference>
<dbReference type="Pfam" id="PF12974">
    <property type="entry name" value="Phosphonate-bd"/>
    <property type="match status" value="1"/>
</dbReference>
<evidence type="ECO:0000313" key="3">
    <source>
        <dbReference type="Proteomes" id="UP000218615"/>
    </source>
</evidence>
<evidence type="ECO:0000256" key="1">
    <source>
        <dbReference type="ARBA" id="ARBA00022729"/>
    </source>
</evidence>